<feature type="transmembrane region" description="Helical" evidence="6">
    <location>
        <begin position="22"/>
        <end position="39"/>
    </location>
</feature>
<evidence type="ECO:0000256" key="6">
    <source>
        <dbReference type="SAM" id="Phobius"/>
    </source>
</evidence>
<dbReference type="SUPFAM" id="SSF103473">
    <property type="entry name" value="MFS general substrate transporter"/>
    <property type="match status" value="1"/>
</dbReference>
<evidence type="ECO:0000256" key="4">
    <source>
        <dbReference type="ARBA" id="ARBA00022989"/>
    </source>
</evidence>
<feature type="transmembrane region" description="Helical" evidence="6">
    <location>
        <begin position="117"/>
        <end position="138"/>
    </location>
</feature>
<protein>
    <submittedName>
        <fullName evidence="8">MFS transporter</fullName>
    </submittedName>
</protein>
<feature type="transmembrane region" description="Helical" evidence="6">
    <location>
        <begin position="359"/>
        <end position="380"/>
    </location>
</feature>
<dbReference type="RefSeq" id="WP_207881000.1">
    <property type="nucleotide sequence ID" value="NZ_JAFVMF010000007.1"/>
</dbReference>
<dbReference type="PROSITE" id="PS50850">
    <property type="entry name" value="MFS"/>
    <property type="match status" value="1"/>
</dbReference>
<evidence type="ECO:0000313" key="9">
    <source>
        <dbReference type="Proteomes" id="UP000664771"/>
    </source>
</evidence>
<proteinExistence type="predicted"/>
<feature type="domain" description="Major facilitator superfamily (MFS) profile" evidence="7">
    <location>
        <begin position="26"/>
        <end position="450"/>
    </location>
</feature>
<dbReference type="InterPro" id="IPR036259">
    <property type="entry name" value="MFS_trans_sf"/>
</dbReference>
<evidence type="ECO:0000256" key="2">
    <source>
        <dbReference type="ARBA" id="ARBA00022448"/>
    </source>
</evidence>
<feature type="transmembrane region" description="Helical" evidence="6">
    <location>
        <begin position="295"/>
        <end position="316"/>
    </location>
</feature>
<feature type="transmembrane region" description="Helical" evidence="6">
    <location>
        <begin position="192"/>
        <end position="215"/>
    </location>
</feature>
<feature type="transmembrane region" description="Helical" evidence="6">
    <location>
        <begin position="328"/>
        <end position="347"/>
    </location>
</feature>
<dbReference type="CDD" id="cd17319">
    <property type="entry name" value="MFS_ExuT_GudP_like"/>
    <property type="match status" value="1"/>
</dbReference>
<comment type="subcellular location">
    <subcellularLocation>
        <location evidence="1">Membrane</location>
        <topology evidence="1">Multi-pass membrane protein</topology>
    </subcellularLocation>
</comment>
<evidence type="ECO:0000256" key="1">
    <source>
        <dbReference type="ARBA" id="ARBA00004141"/>
    </source>
</evidence>
<feature type="transmembrane region" description="Helical" evidence="6">
    <location>
        <begin position="92"/>
        <end position="111"/>
    </location>
</feature>
<dbReference type="EMBL" id="JAFVMF010000007">
    <property type="protein sequence ID" value="MBO1359652.1"/>
    <property type="molecule type" value="Genomic_DNA"/>
</dbReference>
<dbReference type="PANTHER" id="PTHR43791:SF36">
    <property type="entry name" value="TRANSPORTER, PUTATIVE (AFU_ORTHOLOGUE AFUA_6G08340)-RELATED"/>
    <property type="match status" value="1"/>
</dbReference>
<dbReference type="Pfam" id="PF07690">
    <property type="entry name" value="MFS_1"/>
    <property type="match status" value="1"/>
</dbReference>
<sequence length="469" mass="49178">MTTGADRATGFGDNAEALYRRVTLRIVPYIFVCYLFNYLDRVNVGFAKLQMLDALGLNDEQFGLAAGIFFIGYVCCGVPANIALQKFGARRWLSIIMVVWGALSASLAFVHSATAFYVLRFLTGAAEAGFFPGLVLYLTRWFPTDRRGRVMALFMAAIPLSGVVGGPLSGWIMASFGGGAAGAPGGVGGLQAWQWLFLLQGAPTVALGVGVAFILSDDAKRARWLSSMDRAALEGRLSADAAAQAPAQRAANFGDVLRSPWIWAMGLVYFCVQGGVYAINFWLPSLVRASFGEDLQLVGWLSAAPYAVAAAVMLLVGRSADRTQERRWHLAGPMLLAAAGLLTAAWTGGAHAQDPTIRFVALLGMSLGASGALTGLAMFWPLASSFLGAEAAAAGLALINSMGQVAGFVSPYLVGWISHVTGGPGDALVVLAALMVAGVAIVLRSPVAGRTGRAACAIFVGRKAGNETR</sequence>
<feature type="transmembrane region" description="Helical" evidence="6">
    <location>
        <begin position="62"/>
        <end position="80"/>
    </location>
</feature>
<dbReference type="Proteomes" id="UP000664771">
    <property type="component" value="Unassembled WGS sequence"/>
</dbReference>
<evidence type="ECO:0000259" key="7">
    <source>
        <dbReference type="PROSITE" id="PS50850"/>
    </source>
</evidence>
<keyword evidence="9" id="KW-1185">Reference proteome</keyword>
<organism evidence="8 9">
    <name type="scientific">Acetobacter sacchari</name>
    <dbReference type="NCBI Taxonomy" id="2661687"/>
    <lineage>
        <taxon>Bacteria</taxon>
        <taxon>Pseudomonadati</taxon>
        <taxon>Pseudomonadota</taxon>
        <taxon>Alphaproteobacteria</taxon>
        <taxon>Acetobacterales</taxon>
        <taxon>Acetobacteraceae</taxon>
        <taxon>Acetobacter</taxon>
    </lineage>
</organism>
<feature type="transmembrane region" description="Helical" evidence="6">
    <location>
        <begin position="261"/>
        <end position="283"/>
    </location>
</feature>
<keyword evidence="2" id="KW-0813">Transport</keyword>
<keyword evidence="5 6" id="KW-0472">Membrane</keyword>
<dbReference type="InterPro" id="IPR020846">
    <property type="entry name" value="MFS_dom"/>
</dbReference>
<keyword evidence="3 6" id="KW-0812">Transmembrane</keyword>
<keyword evidence="4 6" id="KW-1133">Transmembrane helix</keyword>
<evidence type="ECO:0000313" key="8">
    <source>
        <dbReference type="EMBL" id="MBO1359652.1"/>
    </source>
</evidence>
<feature type="transmembrane region" description="Helical" evidence="6">
    <location>
        <begin position="425"/>
        <end position="443"/>
    </location>
</feature>
<accession>A0ABS3LUQ3</accession>
<dbReference type="InterPro" id="IPR011701">
    <property type="entry name" value="MFS"/>
</dbReference>
<evidence type="ECO:0000256" key="5">
    <source>
        <dbReference type="ARBA" id="ARBA00023136"/>
    </source>
</evidence>
<evidence type="ECO:0000256" key="3">
    <source>
        <dbReference type="ARBA" id="ARBA00022692"/>
    </source>
</evidence>
<comment type="caution">
    <text evidence="8">The sequence shown here is derived from an EMBL/GenBank/DDBJ whole genome shotgun (WGS) entry which is preliminary data.</text>
</comment>
<gene>
    <name evidence="8" type="ORF">J2D73_07570</name>
</gene>
<name>A0ABS3LUQ3_9PROT</name>
<dbReference type="Gene3D" id="1.20.1250.20">
    <property type="entry name" value="MFS general substrate transporter like domains"/>
    <property type="match status" value="2"/>
</dbReference>
<dbReference type="PANTHER" id="PTHR43791">
    <property type="entry name" value="PERMEASE-RELATED"/>
    <property type="match status" value="1"/>
</dbReference>
<feature type="transmembrane region" description="Helical" evidence="6">
    <location>
        <begin position="150"/>
        <end position="172"/>
    </location>
</feature>
<feature type="transmembrane region" description="Helical" evidence="6">
    <location>
        <begin position="392"/>
        <end position="413"/>
    </location>
</feature>
<reference evidence="8 9" key="1">
    <citation type="submission" date="2021-03" db="EMBL/GenBank/DDBJ databases">
        <title>The complete genome sequence of Acetobacter sacchari TBRC 11175.</title>
        <authorList>
            <person name="Charoenyingcharoen P."/>
            <person name="Yukphan P."/>
        </authorList>
    </citation>
    <scope>NUCLEOTIDE SEQUENCE [LARGE SCALE GENOMIC DNA]</scope>
    <source>
        <strain evidence="8 9">TBRC 11175</strain>
    </source>
</reference>